<protein>
    <submittedName>
        <fullName evidence="1">Alpha/beta hydrolase</fullName>
    </submittedName>
</protein>
<dbReference type="RefSeq" id="WP_137734627.1">
    <property type="nucleotide sequence ID" value="NZ_BJCL01000012.1"/>
</dbReference>
<gene>
    <name evidence="1" type="ORF">AQPW35_39860</name>
</gene>
<dbReference type="InterPro" id="IPR029058">
    <property type="entry name" value="AB_hydrolase_fold"/>
</dbReference>
<name>A0A480AYX0_9BURK</name>
<evidence type="ECO:0000313" key="1">
    <source>
        <dbReference type="EMBL" id="GCL64905.1"/>
    </source>
</evidence>
<accession>A0A480AYX0</accession>
<evidence type="ECO:0000313" key="2">
    <source>
        <dbReference type="Proteomes" id="UP000301751"/>
    </source>
</evidence>
<dbReference type="Proteomes" id="UP000301751">
    <property type="component" value="Unassembled WGS sequence"/>
</dbReference>
<dbReference type="EMBL" id="BJCL01000012">
    <property type="protein sequence ID" value="GCL64905.1"/>
    <property type="molecule type" value="Genomic_DNA"/>
</dbReference>
<dbReference type="Gene3D" id="3.40.50.1820">
    <property type="entry name" value="alpha/beta hydrolase"/>
    <property type="match status" value="1"/>
</dbReference>
<dbReference type="AlphaFoldDB" id="A0A480AYX0"/>
<dbReference type="OrthoDB" id="345573at2"/>
<organism evidence="1 2">
    <name type="scientific">Pseudaquabacterium pictum</name>
    <dbReference type="NCBI Taxonomy" id="2315236"/>
    <lineage>
        <taxon>Bacteria</taxon>
        <taxon>Pseudomonadati</taxon>
        <taxon>Pseudomonadota</taxon>
        <taxon>Betaproteobacteria</taxon>
        <taxon>Burkholderiales</taxon>
        <taxon>Sphaerotilaceae</taxon>
        <taxon>Pseudaquabacterium</taxon>
    </lineage>
</organism>
<dbReference type="GO" id="GO:0016787">
    <property type="term" value="F:hydrolase activity"/>
    <property type="evidence" value="ECO:0007669"/>
    <property type="project" value="UniProtKB-KW"/>
</dbReference>
<keyword evidence="2" id="KW-1185">Reference proteome</keyword>
<proteinExistence type="predicted"/>
<sequence>MLSIQSIPRPSLTLLGAEPLRAAVEDVSHRAFTPARCPVAGDGHPVVIFPGLGTDGHAVAPLRRHCESLGYAALDWGRGLNRGPQGDPEAWLADLQAHVTDLLGGFEQHATFIGWKLGGICARGLAKSLRPLVCQVITLGTPFDAGAGHTHAGWIFRLLGGAAPPLTAAWSTRLRSAPGLPTMSIYSRTDGVVAWQACRHAVESDRVQDIEVSGSHIGLGWNRAVLGIVGDRLAQVPAQWKRSAAEAGDDTRR</sequence>
<comment type="caution">
    <text evidence="1">The sequence shown here is derived from an EMBL/GenBank/DDBJ whole genome shotgun (WGS) entry which is preliminary data.</text>
</comment>
<reference evidence="2" key="1">
    <citation type="submission" date="2019-03" db="EMBL/GenBank/DDBJ databases">
        <title>Aquabacterium pictum sp.nov., the first bacteriochlorophyll a-containing freshwater bacterium in the genus Aquabacterium of the class Betaproteobacteria.</title>
        <authorList>
            <person name="Hirose S."/>
            <person name="Tank M."/>
            <person name="Hara E."/>
            <person name="Tamaki H."/>
            <person name="Takaichi S."/>
            <person name="Haruta S."/>
            <person name="Hanada S."/>
        </authorList>
    </citation>
    <scope>NUCLEOTIDE SEQUENCE [LARGE SCALE GENOMIC DNA]</scope>
    <source>
        <strain evidence="2">W35</strain>
    </source>
</reference>
<dbReference type="SUPFAM" id="SSF53474">
    <property type="entry name" value="alpha/beta-Hydrolases"/>
    <property type="match status" value="1"/>
</dbReference>
<keyword evidence="1" id="KW-0378">Hydrolase</keyword>